<dbReference type="Pfam" id="PF07228">
    <property type="entry name" value="SpoIIE"/>
    <property type="match status" value="1"/>
</dbReference>
<dbReference type="InterPro" id="IPR036457">
    <property type="entry name" value="PPM-type-like_dom_sf"/>
</dbReference>
<name>A0A6M6JD20_9PSEU</name>
<dbReference type="SMART" id="SM00331">
    <property type="entry name" value="PP2C_SIG"/>
    <property type="match status" value="1"/>
</dbReference>
<dbReference type="PANTHER" id="PTHR43156">
    <property type="entry name" value="STAGE II SPORULATION PROTEIN E-RELATED"/>
    <property type="match status" value="1"/>
</dbReference>
<protein>
    <submittedName>
        <fullName evidence="3">Serine/threonine-protein phosphatase</fullName>
    </submittedName>
</protein>
<dbReference type="RefSeq" id="WP_172154524.1">
    <property type="nucleotide sequence ID" value="NZ_CP053564.1"/>
</dbReference>
<feature type="domain" description="PPM-type phosphatase" evidence="2">
    <location>
        <begin position="177"/>
        <end position="385"/>
    </location>
</feature>
<organism evidence="3 4">
    <name type="scientific">Pseudonocardia broussonetiae</name>
    <dbReference type="NCBI Taxonomy" id="2736640"/>
    <lineage>
        <taxon>Bacteria</taxon>
        <taxon>Bacillati</taxon>
        <taxon>Actinomycetota</taxon>
        <taxon>Actinomycetes</taxon>
        <taxon>Pseudonocardiales</taxon>
        <taxon>Pseudonocardiaceae</taxon>
        <taxon>Pseudonocardia</taxon>
    </lineage>
</organism>
<accession>A0A6M6JD20</accession>
<reference evidence="3 4" key="1">
    <citation type="submission" date="2020-05" db="EMBL/GenBank/DDBJ databases">
        <authorList>
            <person name="Mo P."/>
        </authorList>
    </citation>
    <scope>NUCLEOTIDE SEQUENCE [LARGE SCALE GENOMIC DNA]</scope>
    <source>
        <strain evidence="3 4">Gen01</strain>
    </source>
</reference>
<dbReference type="GO" id="GO:0016791">
    <property type="term" value="F:phosphatase activity"/>
    <property type="evidence" value="ECO:0007669"/>
    <property type="project" value="TreeGrafter"/>
</dbReference>
<dbReference type="EMBL" id="CP053564">
    <property type="protein sequence ID" value="QJY44980.1"/>
    <property type="molecule type" value="Genomic_DNA"/>
</dbReference>
<dbReference type="InterPro" id="IPR001932">
    <property type="entry name" value="PPM-type_phosphatase-like_dom"/>
</dbReference>
<dbReference type="SUPFAM" id="SSF81606">
    <property type="entry name" value="PP2C-like"/>
    <property type="match status" value="1"/>
</dbReference>
<sequence length="390" mass="41955">MTRRSLLGRIDEAAPVDAVEVAEDELSDVIGARHVNLLITDYSGRFVVRFDRSSWARAGTRRHGEDVAETVALAGTVYEAVLRSQEIDVREHDGGVVVTVPVTVRGDAIGVLELWLPKDPDDDALGEIREVAHAFGYVVVANRRYTDLFEWGQRTAPFSLAAEIQRRLLPGAFSCDAATFSLAGWLEPASTVGGDTFDYALDRDTLHLSITDAVGNDVRASLLATVLVSSLRNGRRRSLGLPEQVRSANDALARHSAVGAFVTGQVARIDLASGLVRIVNAGHPFPVLLRDGVVGEIELAIDLPFGIYPGVEHEIQEFALRPGDRLLLVTDGVLDRNSAHVDVPSVLGATADLHPREVVRALSDAVIAATGGDLRDDSTVLCLDWRGPGA</sequence>
<keyword evidence="1" id="KW-0378">Hydrolase</keyword>
<proteinExistence type="predicted"/>
<dbReference type="Gene3D" id="3.60.40.10">
    <property type="entry name" value="PPM-type phosphatase domain"/>
    <property type="match status" value="1"/>
</dbReference>
<dbReference type="KEGG" id="pbro:HOP40_03310"/>
<evidence type="ECO:0000256" key="1">
    <source>
        <dbReference type="ARBA" id="ARBA00022801"/>
    </source>
</evidence>
<evidence type="ECO:0000313" key="3">
    <source>
        <dbReference type="EMBL" id="QJY44980.1"/>
    </source>
</evidence>
<dbReference type="Proteomes" id="UP000505377">
    <property type="component" value="Chromosome"/>
</dbReference>
<evidence type="ECO:0000259" key="2">
    <source>
        <dbReference type="SMART" id="SM00331"/>
    </source>
</evidence>
<dbReference type="PANTHER" id="PTHR43156:SF2">
    <property type="entry name" value="STAGE II SPORULATION PROTEIN E"/>
    <property type="match status" value="1"/>
</dbReference>
<dbReference type="InterPro" id="IPR052016">
    <property type="entry name" value="Bact_Sigma-Reg"/>
</dbReference>
<keyword evidence="4" id="KW-1185">Reference proteome</keyword>
<gene>
    <name evidence="3" type="ORF">HOP40_03310</name>
</gene>
<dbReference type="AlphaFoldDB" id="A0A6M6JD20"/>
<evidence type="ECO:0000313" key="4">
    <source>
        <dbReference type="Proteomes" id="UP000505377"/>
    </source>
</evidence>